<dbReference type="InterPro" id="IPR006047">
    <property type="entry name" value="GH13_cat_dom"/>
</dbReference>
<keyword evidence="1" id="KW-0378">Hydrolase</keyword>
<dbReference type="PANTHER" id="PTHR10357:SF210">
    <property type="entry name" value="MALTODEXTRIN GLUCOSIDASE"/>
    <property type="match status" value="1"/>
</dbReference>
<protein>
    <submittedName>
        <fullName evidence="4">Glycosidase</fullName>
    </submittedName>
</protein>
<dbReference type="AlphaFoldDB" id="A0A1T4W0D8"/>
<evidence type="ECO:0000256" key="2">
    <source>
        <dbReference type="ARBA" id="ARBA00023295"/>
    </source>
</evidence>
<dbReference type="GO" id="GO:0016798">
    <property type="term" value="F:hydrolase activity, acting on glycosyl bonds"/>
    <property type="evidence" value="ECO:0007669"/>
    <property type="project" value="UniProtKB-KW"/>
</dbReference>
<dbReference type="Proteomes" id="UP000190814">
    <property type="component" value="Unassembled WGS sequence"/>
</dbReference>
<keyword evidence="2 4" id="KW-0326">Glycosidase</keyword>
<evidence type="ECO:0000313" key="4">
    <source>
        <dbReference type="EMBL" id="SKA70667.1"/>
    </source>
</evidence>
<dbReference type="STRING" id="39495.SAMN02745111_02070"/>
<dbReference type="Gene3D" id="2.60.40.1180">
    <property type="entry name" value="Golgi alpha-mannosidase II"/>
    <property type="match status" value="1"/>
</dbReference>
<accession>A0A1T4W0D8</accession>
<dbReference type="CDD" id="cd11353">
    <property type="entry name" value="AmyAc_euk_bac_CMD_like"/>
    <property type="match status" value="1"/>
</dbReference>
<dbReference type="OrthoDB" id="9805159at2"/>
<feature type="domain" description="Glycosyl hydrolase family 13 catalytic" evidence="3">
    <location>
        <begin position="10"/>
        <end position="353"/>
    </location>
</feature>
<dbReference type="GO" id="GO:0005975">
    <property type="term" value="P:carbohydrate metabolic process"/>
    <property type="evidence" value="ECO:0007669"/>
    <property type="project" value="InterPro"/>
</dbReference>
<dbReference type="EMBL" id="FUXZ01000014">
    <property type="protein sequence ID" value="SKA70667.1"/>
    <property type="molecule type" value="Genomic_DNA"/>
</dbReference>
<evidence type="ECO:0000259" key="3">
    <source>
        <dbReference type="SMART" id="SM00642"/>
    </source>
</evidence>
<organism evidence="4 5">
    <name type="scientific">Eubacterium uniforme</name>
    <dbReference type="NCBI Taxonomy" id="39495"/>
    <lineage>
        <taxon>Bacteria</taxon>
        <taxon>Bacillati</taxon>
        <taxon>Bacillota</taxon>
        <taxon>Clostridia</taxon>
        <taxon>Eubacteriales</taxon>
        <taxon>Eubacteriaceae</taxon>
        <taxon>Eubacterium</taxon>
    </lineage>
</organism>
<proteinExistence type="predicted"/>
<evidence type="ECO:0000313" key="5">
    <source>
        <dbReference type="Proteomes" id="UP000190814"/>
    </source>
</evidence>
<dbReference type="RefSeq" id="WP_078766899.1">
    <property type="nucleotide sequence ID" value="NZ_FUXZ01000014.1"/>
</dbReference>
<dbReference type="SUPFAM" id="SSF51445">
    <property type="entry name" value="(Trans)glycosidases"/>
    <property type="match status" value="1"/>
</dbReference>
<dbReference type="PANTHER" id="PTHR10357">
    <property type="entry name" value="ALPHA-AMYLASE FAMILY MEMBER"/>
    <property type="match status" value="1"/>
</dbReference>
<dbReference type="SMART" id="SM00642">
    <property type="entry name" value="Aamy"/>
    <property type="match status" value="1"/>
</dbReference>
<dbReference type="Pfam" id="PF00128">
    <property type="entry name" value="Alpha-amylase"/>
    <property type="match status" value="1"/>
</dbReference>
<dbReference type="Gene3D" id="3.20.20.80">
    <property type="entry name" value="Glycosidases"/>
    <property type="match status" value="1"/>
</dbReference>
<dbReference type="InterPro" id="IPR017853">
    <property type="entry name" value="GH"/>
</dbReference>
<reference evidence="4 5" key="1">
    <citation type="submission" date="2017-02" db="EMBL/GenBank/DDBJ databases">
        <authorList>
            <person name="Peterson S.W."/>
        </authorList>
    </citation>
    <scope>NUCLEOTIDE SEQUENCE [LARGE SCALE GENOMIC DNA]</scope>
    <source>
        <strain evidence="4 5">ATCC 35992</strain>
    </source>
</reference>
<name>A0A1T4W0D8_9FIRM</name>
<evidence type="ECO:0000256" key="1">
    <source>
        <dbReference type="ARBA" id="ARBA00022801"/>
    </source>
</evidence>
<dbReference type="InterPro" id="IPR013780">
    <property type="entry name" value="Glyco_hydro_b"/>
</dbReference>
<keyword evidence="5" id="KW-1185">Reference proteome</keyword>
<gene>
    <name evidence="4" type="ORF">SAMN02745111_02070</name>
</gene>
<dbReference type="SUPFAM" id="SSF51011">
    <property type="entry name" value="Glycosyl hydrolase domain"/>
    <property type="match status" value="1"/>
</dbReference>
<sequence>MWALESVFYQIYPLGFCGAPQKNDGVVKNRILKVLNITEHLKKIGVDAVLFNPLFDSDAHGYDIRHYDEIDPRLGTEKDFIKVCKDIHSKGMKIVIDGVFNHAGRGFFAFQDVLRHRERSEYKDWFYINFAGNSYKYDGLWYEGWEGHYELVKFNLKNEDLVNYLLNCVKGWIEKFDIDGLRLDVAYSLDHDFIKRLVKFCRDIKPDFFFVGEMLHGDYNTLMGPDMLDSITNYECYKGIYSSFNDMNMFEIAHSLNRQYGAEEWCLYTGKHLFNFVDNHDVTRIASALRNPEQLYPAFALLLTMPGIPCIYYGSEWGISGIKNSDDSALRPQIFEPEFNNLTEYIQSLIEIRKSTPAIIYGDYENVIIDNKYLLFKRCCKDGNVLVAINADGEHHKVDVPISSIGTVELEPYETRIIEY</sequence>